<dbReference type="Gene3D" id="1.10.260.40">
    <property type="entry name" value="lambda repressor-like DNA-binding domains"/>
    <property type="match status" value="1"/>
</dbReference>
<dbReference type="GO" id="GO:0003677">
    <property type="term" value="F:DNA binding"/>
    <property type="evidence" value="ECO:0007669"/>
    <property type="project" value="UniProtKB-KW"/>
</dbReference>
<evidence type="ECO:0000256" key="1">
    <source>
        <dbReference type="ARBA" id="ARBA00007227"/>
    </source>
</evidence>
<sequence>MTDDTIRLIFGLKMRQLRLDRKISLTDLAARTGISVSYLNEIEKGKKYPKGTKIAALAEALDAEYDYLVSLQLSKKMAPIAELLQSNLLHELPLELFGIEVPDLLEILSNAPSKLSAFVSTLVEISRTYDMRVEHFYFSALRSYQEMHENYFEELEEAAQQFRQAHQLPEGEALAAGDLARLLQDVYGYGLDEQSLANMPKLQHLRTITLPDPRQPMLYLHPALDERQQAFAYGRELAYTYLKLSERSYTTSWVEVDSFEQVLNNFKASYFSCALLMPRQPLLEQLREWLQQREWQPDFLLQLMQGWGATPEMLLHRLTNLLPRFFGLRELFFLRFNHPIGSQHFYLTKEMHLSGLHNPHGSMMNEHYCRRWISLTVFAELDQQPTPSLLCRVQRSKYIGSENEYLVLSLAKAHNPQPDRNSSLSIGLRISEALKRKVRWWNDAAIPVRWVNETCERCPAVDCQERAVPPRILQQQNQVNETKWALQELKQKRAEETEASRS</sequence>
<organism evidence="5 6">
    <name type="scientific">Cesiribacter andamanensis AMV16</name>
    <dbReference type="NCBI Taxonomy" id="1279009"/>
    <lineage>
        <taxon>Bacteria</taxon>
        <taxon>Pseudomonadati</taxon>
        <taxon>Bacteroidota</taxon>
        <taxon>Cytophagia</taxon>
        <taxon>Cytophagales</taxon>
        <taxon>Cesiribacteraceae</taxon>
        <taxon>Cesiribacter</taxon>
    </lineage>
</organism>
<dbReference type="Pfam" id="PF01381">
    <property type="entry name" value="HTH_3"/>
    <property type="match status" value="1"/>
</dbReference>
<keyword evidence="2" id="KW-0238">DNA-binding</keyword>
<protein>
    <submittedName>
        <fullName evidence="5">Putative transcriptional regulator</fullName>
    </submittedName>
</protein>
<evidence type="ECO:0000256" key="3">
    <source>
        <dbReference type="SAM" id="Coils"/>
    </source>
</evidence>
<dbReference type="RefSeq" id="WP_009194588.1">
    <property type="nucleotide sequence ID" value="NZ_AODQ01000020.1"/>
</dbReference>
<proteinExistence type="inferred from homology"/>
<dbReference type="Proteomes" id="UP000011910">
    <property type="component" value="Unassembled WGS sequence"/>
</dbReference>
<accession>M7N8T1</accession>
<dbReference type="STRING" id="1279009.ADICEAN_01188"/>
<evidence type="ECO:0000313" key="5">
    <source>
        <dbReference type="EMBL" id="EMR03667.1"/>
    </source>
</evidence>
<name>M7N8T1_9BACT</name>
<dbReference type="PANTHER" id="PTHR46797:SF1">
    <property type="entry name" value="METHYLPHOSPHONATE SYNTHASE"/>
    <property type="match status" value="1"/>
</dbReference>
<feature type="domain" description="HTH cro/C1-type" evidence="4">
    <location>
        <begin position="14"/>
        <end position="68"/>
    </location>
</feature>
<dbReference type="InterPro" id="IPR010982">
    <property type="entry name" value="Lambda_DNA-bd_dom_sf"/>
</dbReference>
<dbReference type="InterPro" id="IPR001387">
    <property type="entry name" value="Cro/C1-type_HTH"/>
</dbReference>
<reference evidence="5 6" key="1">
    <citation type="journal article" date="2013" name="Genome Announc.">
        <title>Draft Genome Sequence of Cesiribacter andamanensis Strain AMV16T, Isolated from a Soil Sample from a Mud Volcano in the Andaman Islands, India.</title>
        <authorList>
            <person name="Shivaji S."/>
            <person name="Ara S."/>
            <person name="Begum Z."/>
            <person name="Srinivas T.N."/>
            <person name="Singh A."/>
            <person name="Kumar Pinnaka A."/>
        </authorList>
    </citation>
    <scope>NUCLEOTIDE SEQUENCE [LARGE SCALE GENOMIC DNA]</scope>
    <source>
        <strain evidence="5 6">AMV16</strain>
    </source>
</reference>
<dbReference type="eggNOG" id="COG3620">
    <property type="taxonomic scope" value="Bacteria"/>
</dbReference>
<feature type="coiled-coil region" evidence="3">
    <location>
        <begin position="472"/>
        <end position="499"/>
    </location>
</feature>
<keyword evidence="3" id="KW-0175">Coiled coil</keyword>
<keyword evidence="6" id="KW-1185">Reference proteome</keyword>
<dbReference type="InterPro" id="IPR010359">
    <property type="entry name" value="IrrE_HExxH"/>
</dbReference>
<dbReference type="OrthoDB" id="833147at2"/>
<gene>
    <name evidence="5" type="ORF">ADICEAN_01188</name>
</gene>
<dbReference type="SUPFAM" id="SSF47413">
    <property type="entry name" value="lambda repressor-like DNA-binding domains"/>
    <property type="match status" value="1"/>
</dbReference>
<evidence type="ECO:0000256" key="2">
    <source>
        <dbReference type="ARBA" id="ARBA00023125"/>
    </source>
</evidence>
<dbReference type="PROSITE" id="PS50943">
    <property type="entry name" value="HTH_CROC1"/>
    <property type="match status" value="1"/>
</dbReference>
<dbReference type="EMBL" id="AODQ01000020">
    <property type="protein sequence ID" value="EMR03667.1"/>
    <property type="molecule type" value="Genomic_DNA"/>
</dbReference>
<dbReference type="PANTHER" id="PTHR46797">
    <property type="entry name" value="HTH-TYPE TRANSCRIPTIONAL REGULATOR"/>
    <property type="match status" value="1"/>
</dbReference>
<dbReference type="GO" id="GO:0003700">
    <property type="term" value="F:DNA-binding transcription factor activity"/>
    <property type="evidence" value="ECO:0007669"/>
    <property type="project" value="TreeGrafter"/>
</dbReference>
<dbReference type="SMART" id="SM00530">
    <property type="entry name" value="HTH_XRE"/>
    <property type="match status" value="1"/>
</dbReference>
<evidence type="ECO:0000313" key="6">
    <source>
        <dbReference type="Proteomes" id="UP000011910"/>
    </source>
</evidence>
<dbReference type="CDD" id="cd00093">
    <property type="entry name" value="HTH_XRE"/>
    <property type="match status" value="1"/>
</dbReference>
<dbReference type="Pfam" id="PF06114">
    <property type="entry name" value="Peptidase_M78"/>
    <property type="match status" value="1"/>
</dbReference>
<dbReference type="GO" id="GO:0005829">
    <property type="term" value="C:cytosol"/>
    <property type="evidence" value="ECO:0007669"/>
    <property type="project" value="TreeGrafter"/>
</dbReference>
<comment type="similarity">
    <text evidence="1">Belongs to the short-chain fatty acyl-CoA assimilation regulator (ScfR) family.</text>
</comment>
<comment type="caution">
    <text evidence="5">The sequence shown here is derived from an EMBL/GenBank/DDBJ whole genome shotgun (WGS) entry which is preliminary data.</text>
</comment>
<dbReference type="InterPro" id="IPR050807">
    <property type="entry name" value="TransReg_Diox_bact_type"/>
</dbReference>
<evidence type="ECO:0000259" key="4">
    <source>
        <dbReference type="PROSITE" id="PS50943"/>
    </source>
</evidence>
<dbReference type="AlphaFoldDB" id="M7N8T1"/>